<gene>
    <name evidence="3" type="ORF">AN964_09000</name>
</gene>
<dbReference type="SUPFAM" id="SSF50037">
    <property type="entry name" value="C-terminal domain of transcriptional repressors"/>
    <property type="match status" value="1"/>
</dbReference>
<feature type="domain" description="Ferrous iron transporter FeoA-like" evidence="2">
    <location>
        <begin position="2"/>
        <end position="75"/>
    </location>
</feature>
<dbReference type="Proteomes" id="UP000051888">
    <property type="component" value="Unassembled WGS sequence"/>
</dbReference>
<evidence type="ECO:0000256" key="1">
    <source>
        <dbReference type="ARBA" id="ARBA00023004"/>
    </source>
</evidence>
<name>A0A0Q3WV84_9BACI</name>
<dbReference type="InterPro" id="IPR008988">
    <property type="entry name" value="Transcriptional_repressor_C"/>
</dbReference>
<evidence type="ECO:0000313" key="3">
    <source>
        <dbReference type="EMBL" id="KQL53620.1"/>
    </source>
</evidence>
<dbReference type="PATRIC" id="fig|157838.3.peg.1973"/>
<dbReference type="EMBL" id="LJJC01000004">
    <property type="protein sequence ID" value="KQL53620.1"/>
    <property type="molecule type" value="Genomic_DNA"/>
</dbReference>
<dbReference type="RefSeq" id="WP_055739353.1">
    <property type="nucleotide sequence ID" value="NZ_JAAIWL010000019.1"/>
</dbReference>
<dbReference type="Pfam" id="PF04023">
    <property type="entry name" value="FeoA"/>
    <property type="match status" value="1"/>
</dbReference>
<dbReference type="PANTHER" id="PTHR42954:SF1">
    <property type="entry name" value="FERROUS IRON TRANSPORTER FEOA DOMAIN-CONTAINING PROTEIN"/>
    <property type="match status" value="1"/>
</dbReference>
<evidence type="ECO:0000259" key="2">
    <source>
        <dbReference type="SMART" id="SM00899"/>
    </source>
</evidence>
<dbReference type="SMART" id="SM00899">
    <property type="entry name" value="FeoA"/>
    <property type="match status" value="1"/>
</dbReference>
<dbReference type="Gene3D" id="2.30.30.90">
    <property type="match status" value="1"/>
</dbReference>
<reference evidence="3 4" key="1">
    <citation type="submission" date="2015-09" db="EMBL/GenBank/DDBJ databases">
        <title>Genome sequencing project for genomic taxonomy and phylogenomics of Bacillus-like bacteria.</title>
        <authorList>
            <person name="Liu B."/>
            <person name="Wang J."/>
            <person name="Zhu Y."/>
            <person name="Liu G."/>
            <person name="Chen Q."/>
            <person name="Chen Z."/>
            <person name="Lan J."/>
            <person name="Che J."/>
            <person name="Ge C."/>
            <person name="Shi H."/>
            <person name="Pan Z."/>
            <person name="Liu X."/>
        </authorList>
    </citation>
    <scope>NUCLEOTIDE SEQUENCE [LARGE SCALE GENOMIC DNA]</scope>
    <source>
        <strain evidence="3 4">LMG 18435</strain>
    </source>
</reference>
<dbReference type="PANTHER" id="PTHR42954">
    <property type="entry name" value="FE(2+) TRANSPORT PROTEIN A"/>
    <property type="match status" value="1"/>
</dbReference>
<accession>A0A0Q3WV84</accession>
<proteinExistence type="predicted"/>
<evidence type="ECO:0000313" key="4">
    <source>
        <dbReference type="Proteomes" id="UP000051888"/>
    </source>
</evidence>
<comment type="caution">
    <text evidence="3">The sequence shown here is derived from an EMBL/GenBank/DDBJ whole genome shotgun (WGS) entry which is preliminary data.</text>
</comment>
<dbReference type="GO" id="GO:0046914">
    <property type="term" value="F:transition metal ion binding"/>
    <property type="evidence" value="ECO:0007669"/>
    <property type="project" value="InterPro"/>
</dbReference>
<keyword evidence="4" id="KW-1185">Reference proteome</keyword>
<dbReference type="STRING" id="157838.AN964_09000"/>
<dbReference type="AlphaFoldDB" id="A0A0Q3WV84"/>
<dbReference type="InterPro" id="IPR038157">
    <property type="entry name" value="FeoA_core_dom"/>
</dbReference>
<dbReference type="InterPro" id="IPR052713">
    <property type="entry name" value="FeoA"/>
</dbReference>
<sequence>MATLLELLEGKAGSISDLSQVDETLKHRLLHVGVFEGCPIKLKCLMPFGGPCMVECQGQLIGIRRDDAKKIKVECES</sequence>
<dbReference type="InterPro" id="IPR007167">
    <property type="entry name" value="Fe-transptr_FeoA-like"/>
</dbReference>
<keyword evidence="1" id="KW-0408">Iron</keyword>
<protein>
    <submittedName>
        <fullName evidence="3">Iron transporter FeoA</fullName>
    </submittedName>
</protein>
<dbReference type="OrthoDB" id="9811076at2"/>
<organism evidence="3 4">
    <name type="scientific">Heyndrickxia shackletonii</name>
    <dbReference type="NCBI Taxonomy" id="157838"/>
    <lineage>
        <taxon>Bacteria</taxon>
        <taxon>Bacillati</taxon>
        <taxon>Bacillota</taxon>
        <taxon>Bacilli</taxon>
        <taxon>Bacillales</taxon>
        <taxon>Bacillaceae</taxon>
        <taxon>Heyndrickxia</taxon>
    </lineage>
</organism>